<reference evidence="5" key="1">
    <citation type="submission" date="2021-01" db="EMBL/GenBank/DDBJ databases">
        <authorList>
            <person name="Kaushik A."/>
        </authorList>
    </citation>
    <scope>NUCLEOTIDE SEQUENCE</scope>
    <source>
        <strain evidence="5">AG2-2IIIB</strain>
    </source>
</reference>
<organism evidence="5 6">
    <name type="scientific">Rhizoctonia solani</name>
    <dbReference type="NCBI Taxonomy" id="456999"/>
    <lineage>
        <taxon>Eukaryota</taxon>
        <taxon>Fungi</taxon>
        <taxon>Dikarya</taxon>
        <taxon>Basidiomycota</taxon>
        <taxon>Agaricomycotina</taxon>
        <taxon>Agaricomycetes</taxon>
        <taxon>Cantharellales</taxon>
        <taxon>Ceratobasidiaceae</taxon>
        <taxon>Rhizoctonia</taxon>
    </lineage>
</organism>
<dbReference type="SUPFAM" id="SSF48371">
    <property type="entry name" value="ARM repeat"/>
    <property type="match status" value="1"/>
</dbReference>
<dbReference type="GO" id="GO:0016491">
    <property type="term" value="F:oxidoreductase activity"/>
    <property type="evidence" value="ECO:0007669"/>
    <property type="project" value="UniProtKB-KW"/>
</dbReference>
<dbReference type="GO" id="GO:0110078">
    <property type="term" value="C:TTT Hsp90 cochaperone complex"/>
    <property type="evidence" value="ECO:0007669"/>
    <property type="project" value="InterPro"/>
</dbReference>
<name>A0A8H3HR20_9AGAM</name>
<protein>
    <submittedName>
        <fullName evidence="5">Uncharacterized protein</fullName>
    </submittedName>
</protein>
<evidence type="ECO:0000256" key="3">
    <source>
        <dbReference type="ARBA" id="ARBA00023002"/>
    </source>
</evidence>
<dbReference type="PANTHER" id="PTHR24320:SF236">
    <property type="entry name" value="SHORT-CHAIN DEHYDROGENASE-RELATED"/>
    <property type="match status" value="1"/>
</dbReference>
<comment type="similarity">
    <text evidence="1">Belongs to the short-chain dehydrogenases/reductases (SDR) family.</text>
</comment>
<evidence type="ECO:0000256" key="1">
    <source>
        <dbReference type="ARBA" id="ARBA00006484"/>
    </source>
</evidence>
<evidence type="ECO:0000313" key="5">
    <source>
        <dbReference type="EMBL" id="CAE6534841.1"/>
    </source>
</evidence>
<dbReference type="PANTHER" id="PTHR24320">
    <property type="entry name" value="RETINOL DEHYDROGENASE"/>
    <property type="match status" value="1"/>
</dbReference>
<proteinExistence type="inferred from homology"/>
<keyword evidence="2" id="KW-0521">NADP</keyword>
<comment type="similarity">
    <text evidence="4">Belongs to the TTI2 family.</text>
</comment>
<dbReference type="InterPro" id="IPR016024">
    <property type="entry name" value="ARM-type_fold"/>
</dbReference>
<dbReference type="Gene3D" id="3.40.50.720">
    <property type="entry name" value="NAD(P)-binding Rossmann-like Domain"/>
    <property type="match status" value="1"/>
</dbReference>
<evidence type="ECO:0000313" key="6">
    <source>
        <dbReference type="Proteomes" id="UP000663843"/>
    </source>
</evidence>
<evidence type="ECO:0000256" key="2">
    <source>
        <dbReference type="ARBA" id="ARBA00022857"/>
    </source>
</evidence>
<dbReference type="AlphaFoldDB" id="A0A8H3HR20"/>
<keyword evidence="3" id="KW-0560">Oxidoreductase</keyword>
<evidence type="ECO:0000256" key="4">
    <source>
        <dbReference type="ARBA" id="ARBA00034736"/>
    </source>
</evidence>
<dbReference type="Proteomes" id="UP000663843">
    <property type="component" value="Unassembled WGS sequence"/>
</dbReference>
<gene>
    <name evidence="5" type="ORF">RDB_LOCUS184473</name>
</gene>
<dbReference type="InterPro" id="IPR036291">
    <property type="entry name" value="NAD(P)-bd_dom_sf"/>
</dbReference>
<accession>A0A8H3HR20</accession>
<dbReference type="SUPFAM" id="SSF51735">
    <property type="entry name" value="NAD(P)-binding Rossmann-fold domains"/>
    <property type="match status" value="1"/>
</dbReference>
<dbReference type="Pfam" id="PF10521">
    <property type="entry name" value="Tti2"/>
    <property type="match status" value="1"/>
</dbReference>
<dbReference type="EMBL" id="CAJMWT010008694">
    <property type="protein sequence ID" value="CAE6534841.1"/>
    <property type="molecule type" value="Genomic_DNA"/>
</dbReference>
<dbReference type="InterPro" id="IPR018870">
    <property type="entry name" value="Tti2"/>
</dbReference>
<comment type="caution">
    <text evidence="5">The sequence shown here is derived from an EMBL/GenBank/DDBJ whole genome shotgun (WGS) entry which is preliminary data.</text>
</comment>
<sequence>MQDLKLVLGDLSSCLETLSTLNGGEPLLELDEESTAVLNPWKESALRILDKLKDILKVYGTNLDVAERARVISLTAVFIGQDHFTDESCRNAAKDCLNRIGALDKTIAARVLNDHVKPLFQVSVHPGIHLDTGRVKHDAISIQNMYDEQPWKIKGAGCWNILVWVLSNMDSSDIETLWPLAIPPLLTLLDDFKPMYKLRGVDVTQALLKKAPPTLLRRTGVGELLFKSLLGALQNLTSDSAPELLRETTPCYLVLVDLVLPDDDLQRYAKLAELVTDVIIPGWLYASSRIEIMIESVYALSLVVQALGAGSIRFLKAIIPQLTENLSPKEFSQTHTIRRLQIESAKCLLIVMVNARPRIPYWRVRILDGLLRCWVDVNEDTSDGMELEREELKECLISAFRELLATSQSLLEAFLSKNAKLYMVGRQSDRAQMALASLCTIKKGELKFIEMDLTSLDSTRTAAQEFLRSSTYWSTMREVLYPVIPNILLMSIHTRCSAEFLPPIDLLTNEGYDLVFGVNCVATCFFTLCLLPCLLKTPSARIVNMASEVHRWVDHIDYSSVMEGEKRRGMDPFVNYGQSKLGLMLFSNELHRRYHRFGLVSVSLHPGTIKTNCYKHKPAWLQFLLHLFMYSPEMGAITPLWAATTASDLGGWYLLPWARVAQCESWAEDVDEMKKLWSWVIDRTEEFNSNIARFREE</sequence>